<name>A0A3N4LLY0_9PEZI</name>
<evidence type="ECO:0000313" key="2">
    <source>
        <dbReference type="EMBL" id="RPB22758.1"/>
    </source>
</evidence>
<reference evidence="2 3" key="1">
    <citation type="journal article" date="2018" name="Nat. Ecol. Evol.">
        <title>Pezizomycetes genomes reveal the molecular basis of ectomycorrhizal truffle lifestyle.</title>
        <authorList>
            <person name="Murat C."/>
            <person name="Payen T."/>
            <person name="Noel B."/>
            <person name="Kuo A."/>
            <person name="Morin E."/>
            <person name="Chen J."/>
            <person name="Kohler A."/>
            <person name="Krizsan K."/>
            <person name="Balestrini R."/>
            <person name="Da Silva C."/>
            <person name="Montanini B."/>
            <person name="Hainaut M."/>
            <person name="Levati E."/>
            <person name="Barry K.W."/>
            <person name="Belfiori B."/>
            <person name="Cichocki N."/>
            <person name="Clum A."/>
            <person name="Dockter R.B."/>
            <person name="Fauchery L."/>
            <person name="Guy J."/>
            <person name="Iotti M."/>
            <person name="Le Tacon F."/>
            <person name="Lindquist E.A."/>
            <person name="Lipzen A."/>
            <person name="Malagnac F."/>
            <person name="Mello A."/>
            <person name="Molinier V."/>
            <person name="Miyauchi S."/>
            <person name="Poulain J."/>
            <person name="Riccioni C."/>
            <person name="Rubini A."/>
            <person name="Sitrit Y."/>
            <person name="Splivallo R."/>
            <person name="Traeger S."/>
            <person name="Wang M."/>
            <person name="Zifcakova L."/>
            <person name="Wipf D."/>
            <person name="Zambonelli A."/>
            <person name="Paolocci F."/>
            <person name="Nowrousian M."/>
            <person name="Ottonello S."/>
            <person name="Baldrian P."/>
            <person name="Spatafora J.W."/>
            <person name="Henrissat B."/>
            <person name="Nagy L.G."/>
            <person name="Aury J.M."/>
            <person name="Wincker P."/>
            <person name="Grigoriev I.V."/>
            <person name="Bonfante P."/>
            <person name="Martin F.M."/>
        </authorList>
    </citation>
    <scope>NUCLEOTIDE SEQUENCE [LARGE SCALE GENOMIC DNA]</scope>
    <source>
        <strain evidence="2 3">ATCC MYA-4762</strain>
    </source>
</reference>
<keyword evidence="1" id="KW-1133">Transmembrane helix</keyword>
<feature type="transmembrane region" description="Helical" evidence="1">
    <location>
        <begin position="12"/>
        <end position="34"/>
    </location>
</feature>
<dbReference type="InParanoid" id="A0A3N4LLY0"/>
<keyword evidence="1" id="KW-0812">Transmembrane</keyword>
<proteinExistence type="predicted"/>
<keyword evidence="3" id="KW-1185">Reference proteome</keyword>
<keyword evidence="1" id="KW-0472">Membrane</keyword>
<dbReference type="EMBL" id="ML121550">
    <property type="protein sequence ID" value="RPB22758.1"/>
    <property type="molecule type" value="Genomic_DNA"/>
</dbReference>
<accession>A0A3N4LLY0</accession>
<dbReference type="Proteomes" id="UP000267821">
    <property type="component" value="Unassembled WGS sequence"/>
</dbReference>
<evidence type="ECO:0000313" key="3">
    <source>
        <dbReference type="Proteomes" id="UP000267821"/>
    </source>
</evidence>
<gene>
    <name evidence="2" type="ORF">L211DRAFT_839489</name>
</gene>
<sequence>MGAERERLFELRALLFAPALILASYFSAICIMGLQMGNVEQPGSAGEVSGHLHRSSLSIDLTYTYTSYLASHSLSLYANLYAPATIPACSRNI</sequence>
<dbReference type="AlphaFoldDB" id="A0A3N4LLY0"/>
<protein>
    <submittedName>
        <fullName evidence="2">Uncharacterized protein</fullName>
    </submittedName>
</protein>
<organism evidence="2 3">
    <name type="scientific">Terfezia boudieri ATCC MYA-4762</name>
    <dbReference type="NCBI Taxonomy" id="1051890"/>
    <lineage>
        <taxon>Eukaryota</taxon>
        <taxon>Fungi</taxon>
        <taxon>Dikarya</taxon>
        <taxon>Ascomycota</taxon>
        <taxon>Pezizomycotina</taxon>
        <taxon>Pezizomycetes</taxon>
        <taxon>Pezizales</taxon>
        <taxon>Pezizaceae</taxon>
        <taxon>Terfezia</taxon>
    </lineage>
</organism>
<evidence type="ECO:0000256" key="1">
    <source>
        <dbReference type="SAM" id="Phobius"/>
    </source>
</evidence>